<keyword evidence="10" id="KW-1185">Reference proteome</keyword>
<protein>
    <recommendedName>
        <fullName evidence="7">dITP/XTP pyrophosphatase</fullName>
        <ecNumber evidence="7">3.6.1.66</ecNumber>
    </recommendedName>
    <alternativeName>
        <fullName evidence="7">Non-canonical purine NTP pyrophosphatase</fullName>
    </alternativeName>
    <alternativeName>
        <fullName evidence="7">Non-standard purine NTP pyrophosphatase</fullName>
    </alternativeName>
    <alternativeName>
        <fullName evidence="7">Nucleoside-triphosphate diphosphatase</fullName>
    </alternativeName>
    <alternativeName>
        <fullName evidence="7">Nucleoside-triphosphate pyrophosphatase</fullName>
        <shortName evidence="7">NTPase</shortName>
    </alternativeName>
</protein>
<dbReference type="RefSeq" id="WP_209462042.1">
    <property type="nucleotide sequence ID" value="NZ_CP110224.1"/>
</dbReference>
<evidence type="ECO:0000256" key="5">
    <source>
        <dbReference type="ARBA" id="ARBA00022842"/>
    </source>
</evidence>
<evidence type="ECO:0000256" key="7">
    <source>
        <dbReference type="HAMAP-Rule" id="MF_01405"/>
    </source>
</evidence>
<feature type="active site" description="Proton acceptor" evidence="7">
    <location>
        <position position="71"/>
    </location>
</feature>
<dbReference type="NCBIfam" id="TIGR00042">
    <property type="entry name" value="RdgB/HAM1 family non-canonical purine NTP pyrophosphatase"/>
    <property type="match status" value="1"/>
</dbReference>
<evidence type="ECO:0000256" key="3">
    <source>
        <dbReference type="ARBA" id="ARBA00022741"/>
    </source>
</evidence>
<keyword evidence="2 7" id="KW-0479">Metal-binding</keyword>
<keyword evidence="4 7" id="KW-0378">Hydrolase</keyword>
<sequence>MKKIIIATRNAGKAKEFKDLFIGYGIQAISLLDLTEEIPEVEETGTTFEENAALKAEQLSDRLSIPVLADDSGLIIDALGGRPGVFSARYSGMKNDQKNIEKVLGELENIPTEERTARFVCVLAVAVPGQKTIFRKGDCEGSIAFFAIGDNGFGYDPVFIPKNYTCTMAQLSDNEKNSISHRKNAIVELDEFIKNDGGGIFR</sequence>
<dbReference type="HAMAP" id="MF_01405">
    <property type="entry name" value="Non_canon_purine_NTPase"/>
    <property type="match status" value="1"/>
</dbReference>
<feature type="binding site" evidence="7">
    <location>
        <position position="42"/>
    </location>
    <ligand>
        <name>Mg(2+)</name>
        <dbReference type="ChEBI" id="CHEBI:18420"/>
    </ligand>
</feature>
<dbReference type="EC" id="3.6.1.66" evidence="7"/>
<evidence type="ECO:0000256" key="4">
    <source>
        <dbReference type="ARBA" id="ARBA00022801"/>
    </source>
</evidence>
<evidence type="ECO:0000256" key="1">
    <source>
        <dbReference type="ARBA" id="ARBA00008023"/>
    </source>
</evidence>
<comment type="function">
    <text evidence="7">Pyrophosphatase that catalyzes the hydrolysis of nucleoside triphosphates to their monophosphate derivatives, with a high preference for the non-canonical purine nucleotides XTP (xanthosine triphosphate), dITP (deoxyinosine triphosphate) and ITP. Seems to function as a house-cleaning enzyme that removes non-canonical purine nucleotides from the nucleotide pool, thus preventing their incorporation into DNA/RNA and avoiding chromosomal lesions.</text>
</comment>
<comment type="subunit">
    <text evidence="7">Homodimer.</text>
</comment>
<dbReference type="CDD" id="cd00515">
    <property type="entry name" value="HAM1"/>
    <property type="match status" value="1"/>
</dbReference>
<keyword evidence="6 7" id="KW-0546">Nucleotide metabolism</keyword>
<accession>A0ABS4ID08</accession>
<comment type="similarity">
    <text evidence="1 7 8">Belongs to the HAM1 NTPase family.</text>
</comment>
<reference evidence="9 10" key="1">
    <citation type="submission" date="2021-03" db="EMBL/GenBank/DDBJ databases">
        <title>Genomic Encyclopedia of Type Strains, Phase IV (KMG-IV): sequencing the most valuable type-strain genomes for metagenomic binning, comparative biology and taxonomic classification.</title>
        <authorList>
            <person name="Goeker M."/>
        </authorList>
    </citation>
    <scope>NUCLEOTIDE SEQUENCE [LARGE SCALE GENOMIC DNA]</scope>
    <source>
        <strain evidence="9 10">DSM 25609</strain>
    </source>
</reference>
<name>A0ABS4ID08_9BACI</name>
<dbReference type="Gene3D" id="3.90.950.10">
    <property type="match status" value="1"/>
</dbReference>
<keyword evidence="3 7" id="KW-0547">Nucleotide-binding</keyword>
<dbReference type="PANTHER" id="PTHR11067">
    <property type="entry name" value="INOSINE TRIPHOSPHATE PYROPHOSPHATASE/HAM1 PROTEIN"/>
    <property type="match status" value="1"/>
</dbReference>
<feature type="binding site" evidence="7">
    <location>
        <position position="72"/>
    </location>
    <ligand>
        <name>substrate</name>
    </ligand>
</feature>
<evidence type="ECO:0000256" key="2">
    <source>
        <dbReference type="ARBA" id="ARBA00022723"/>
    </source>
</evidence>
<dbReference type="Pfam" id="PF01725">
    <property type="entry name" value="Ham1p_like"/>
    <property type="match status" value="1"/>
</dbReference>
<evidence type="ECO:0000313" key="9">
    <source>
        <dbReference type="EMBL" id="MBP1968822.1"/>
    </source>
</evidence>
<gene>
    <name evidence="9" type="ORF">J2Z83_000916</name>
</gene>
<evidence type="ECO:0000313" key="10">
    <source>
        <dbReference type="Proteomes" id="UP001519345"/>
    </source>
</evidence>
<feature type="binding site" evidence="7">
    <location>
        <begin position="8"/>
        <end position="13"/>
    </location>
    <ligand>
        <name>substrate</name>
    </ligand>
</feature>
<proteinExistence type="inferred from homology"/>
<comment type="cofactor">
    <cofactor evidence="7">
        <name>Mg(2+)</name>
        <dbReference type="ChEBI" id="CHEBI:18420"/>
    </cofactor>
    <text evidence="7">Binds 1 Mg(2+) ion per subunit.</text>
</comment>
<dbReference type="InterPro" id="IPR002637">
    <property type="entry name" value="RdgB/HAM1"/>
</dbReference>
<comment type="catalytic activity">
    <reaction evidence="7">
        <text>XTP + H2O = XMP + diphosphate + H(+)</text>
        <dbReference type="Rhea" id="RHEA:28610"/>
        <dbReference type="ChEBI" id="CHEBI:15377"/>
        <dbReference type="ChEBI" id="CHEBI:15378"/>
        <dbReference type="ChEBI" id="CHEBI:33019"/>
        <dbReference type="ChEBI" id="CHEBI:57464"/>
        <dbReference type="ChEBI" id="CHEBI:61314"/>
        <dbReference type="EC" id="3.6.1.66"/>
    </reaction>
</comment>
<dbReference type="InterPro" id="IPR020922">
    <property type="entry name" value="dITP/XTP_pyrophosphatase"/>
</dbReference>
<dbReference type="Proteomes" id="UP001519345">
    <property type="component" value="Unassembled WGS sequence"/>
</dbReference>
<keyword evidence="5 7" id="KW-0460">Magnesium</keyword>
<comment type="catalytic activity">
    <reaction evidence="7">
        <text>ITP + H2O = IMP + diphosphate + H(+)</text>
        <dbReference type="Rhea" id="RHEA:29399"/>
        <dbReference type="ChEBI" id="CHEBI:15377"/>
        <dbReference type="ChEBI" id="CHEBI:15378"/>
        <dbReference type="ChEBI" id="CHEBI:33019"/>
        <dbReference type="ChEBI" id="CHEBI:58053"/>
        <dbReference type="ChEBI" id="CHEBI:61402"/>
        <dbReference type="EC" id="3.6.1.66"/>
    </reaction>
</comment>
<dbReference type="SUPFAM" id="SSF52972">
    <property type="entry name" value="ITPase-like"/>
    <property type="match status" value="1"/>
</dbReference>
<organism evidence="9 10">
    <name type="scientific">Virgibacillus natechei</name>
    <dbReference type="NCBI Taxonomy" id="1216297"/>
    <lineage>
        <taxon>Bacteria</taxon>
        <taxon>Bacillati</taxon>
        <taxon>Bacillota</taxon>
        <taxon>Bacilli</taxon>
        <taxon>Bacillales</taxon>
        <taxon>Bacillaceae</taxon>
        <taxon>Virgibacillus</taxon>
    </lineage>
</organism>
<dbReference type="GO" id="GO:0036220">
    <property type="term" value="F:ITP diphosphatase activity"/>
    <property type="evidence" value="ECO:0007669"/>
    <property type="project" value="UniProtKB-EC"/>
</dbReference>
<feature type="binding site" evidence="7">
    <location>
        <begin position="153"/>
        <end position="156"/>
    </location>
    <ligand>
        <name>substrate</name>
    </ligand>
</feature>
<evidence type="ECO:0000256" key="6">
    <source>
        <dbReference type="ARBA" id="ARBA00023080"/>
    </source>
</evidence>
<dbReference type="PANTHER" id="PTHR11067:SF9">
    <property type="entry name" value="INOSINE TRIPHOSPHATE PYROPHOSPHATASE"/>
    <property type="match status" value="1"/>
</dbReference>
<dbReference type="InterPro" id="IPR029001">
    <property type="entry name" value="ITPase-like_fam"/>
</dbReference>
<feature type="binding site" evidence="7">
    <location>
        <begin position="181"/>
        <end position="182"/>
    </location>
    <ligand>
        <name>substrate</name>
    </ligand>
</feature>
<evidence type="ECO:0000256" key="8">
    <source>
        <dbReference type="RuleBase" id="RU003781"/>
    </source>
</evidence>
<comment type="catalytic activity">
    <reaction evidence="7">
        <text>dITP + H2O = dIMP + diphosphate + H(+)</text>
        <dbReference type="Rhea" id="RHEA:28342"/>
        <dbReference type="ChEBI" id="CHEBI:15377"/>
        <dbReference type="ChEBI" id="CHEBI:15378"/>
        <dbReference type="ChEBI" id="CHEBI:33019"/>
        <dbReference type="ChEBI" id="CHEBI:61194"/>
        <dbReference type="ChEBI" id="CHEBI:61382"/>
        <dbReference type="EC" id="3.6.1.66"/>
    </reaction>
</comment>
<feature type="binding site" evidence="7">
    <location>
        <position position="71"/>
    </location>
    <ligand>
        <name>Mg(2+)</name>
        <dbReference type="ChEBI" id="CHEBI:18420"/>
    </ligand>
</feature>
<comment type="caution">
    <text evidence="9">The sequence shown here is derived from an EMBL/GenBank/DDBJ whole genome shotgun (WGS) entry which is preliminary data.</text>
</comment>
<dbReference type="EMBL" id="JAGGKX010000003">
    <property type="protein sequence ID" value="MBP1968822.1"/>
    <property type="molecule type" value="Genomic_DNA"/>
</dbReference>
<feature type="binding site" evidence="7">
    <location>
        <position position="176"/>
    </location>
    <ligand>
        <name>substrate</name>
    </ligand>
</feature>
<dbReference type="NCBIfam" id="NF011397">
    <property type="entry name" value="PRK14822.1"/>
    <property type="match status" value="1"/>
</dbReference>